<feature type="transmembrane region" description="Helical" evidence="4">
    <location>
        <begin position="370"/>
        <end position="396"/>
    </location>
</feature>
<dbReference type="Proteomes" id="UP000438476">
    <property type="component" value="Unassembled WGS sequence"/>
</dbReference>
<feature type="transmembrane region" description="Helical" evidence="4">
    <location>
        <begin position="244"/>
        <end position="265"/>
    </location>
</feature>
<evidence type="ECO:0000256" key="2">
    <source>
        <dbReference type="ARBA" id="ARBA00022989"/>
    </source>
</evidence>
<dbReference type="Pfam" id="PF07690">
    <property type="entry name" value="MFS_1"/>
    <property type="match status" value="1"/>
</dbReference>
<comment type="caution">
    <text evidence="5">The sequence shown here is derived from an EMBL/GenBank/DDBJ whole genome shotgun (WGS) entry which is preliminary data.</text>
</comment>
<feature type="transmembrane region" description="Helical" evidence="4">
    <location>
        <begin position="158"/>
        <end position="175"/>
    </location>
</feature>
<feature type="transmembrane region" description="Helical" evidence="4">
    <location>
        <begin position="116"/>
        <end position="137"/>
    </location>
</feature>
<evidence type="ECO:0000313" key="5">
    <source>
        <dbReference type="EMBL" id="MXO65247.1"/>
    </source>
</evidence>
<dbReference type="SUPFAM" id="SSF103473">
    <property type="entry name" value="MFS general substrate transporter"/>
    <property type="match status" value="1"/>
</dbReference>
<feature type="transmembrane region" description="Helical" evidence="4">
    <location>
        <begin position="331"/>
        <end position="358"/>
    </location>
</feature>
<reference evidence="5 6" key="1">
    <citation type="submission" date="2019-12" db="EMBL/GenBank/DDBJ databases">
        <title>Genomic-based taxomic classification of the family Erythrobacteraceae.</title>
        <authorList>
            <person name="Xu L."/>
        </authorList>
    </citation>
    <scope>NUCLEOTIDE SEQUENCE [LARGE SCALE GENOMIC DNA]</scope>
    <source>
        <strain evidence="5 6">LMG 29518</strain>
    </source>
</reference>
<feature type="transmembrane region" description="Helical" evidence="4">
    <location>
        <begin position="91"/>
        <end position="110"/>
    </location>
</feature>
<name>A0A6I4T2R9_9SPHN</name>
<protein>
    <submittedName>
        <fullName evidence="5">MFS transporter</fullName>
    </submittedName>
</protein>
<evidence type="ECO:0000313" key="6">
    <source>
        <dbReference type="Proteomes" id="UP000438476"/>
    </source>
</evidence>
<sequence>MALLGINLAPQTEIGPDEMQKGMDRLILEAAFSSATTALTSGVILTAFALYLGASNMVVGLLASAPFLGQLLQGPAILLVEKVRQRKKLSFIACTLARSMLLVMAAAVFLPRGVGLATVVAAQCLLCGISAFSSCPWNAWLRDLTPDRELGDVVARRTVYATVVSLGAGLIAAFTLDQPGKNSDFTQIVYCLLYLAGFIASLFSSWLVGRIPEPAMPPAGPRISLRGLLAEPFRDPNFRHLIRFLVSWQFAANLATPFFTVYLLRQLNFDMTFVMGLSIASQLANLLALRNWGTLSDLFANKSVLAVAAPTYILCITMMIGASQIEDRTMLMAYLLVLHVLMGFAVAGVTLATSNIALRLSPRGGSTAYVASAALASSFAAGTAPLLGGIFADFFAERRFQIMLRWVTPQSDVLVSPLELSSWDFYFLIAGIFGLYALHRLAFIREEGEIERRDMIQQMLHQTRRSVRSMSTVAGFRGATEFPVNMLREARLRTLRRKAIVRRNKQQSRKPKTKR</sequence>
<evidence type="ECO:0000256" key="4">
    <source>
        <dbReference type="SAM" id="Phobius"/>
    </source>
</evidence>
<proteinExistence type="predicted"/>
<dbReference type="RefSeq" id="WP_160735665.1">
    <property type="nucleotide sequence ID" value="NZ_WTYT01000002.1"/>
</dbReference>
<dbReference type="GO" id="GO:0022857">
    <property type="term" value="F:transmembrane transporter activity"/>
    <property type="evidence" value="ECO:0007669"/>
    <property type="project" value="InterPro"/>
</dbReference>
<evidence type="ECO:0000256" key="3">
    <source>
        <dbReference type="ARBA" id="ARBA00023136"/>
    </source>
</evidence>
<keyword evidence="3 4" id="KW-0472">Membrane</keyword>
<dbReference type="CDD" id="cd06174">
    <property type="entry name" value="MFS"/>
    <property type="match status" value="1"/>
</dbReference>
<dbReference type="AlphaFoldDB" id="A0A6I4T2R9"/>
<feature type="transmembrane region" description="Helical" evidence="4">
    <location>
        <begin position="271"/>
        <end position="292"/>
    </location>
</feature>
<gene>
    <name evidence="5" type="ORF">GRI91_05730</name>
</gene>
<keyword evidence="6" id="KW-1185">Reference proteome</keyword>
<dbReference type="EMBL" id="WTYT01000002">
    <property type="protein sequence ID" value="MXO65247.1"/>
    <property type="molecule type" value="Genomic_DNA"/>
</dbReference>
<feature type="transmembrane region" description="Helical" evidence="4">
    <location>
        <begin position="304"/>
        <end position="325"/>
    </location>
</feature>
<organism evidence="5 6">
    <name type="scientific">Altericroceibacterium endophyticum</name>
    <dbReference type="NCBI Taxonomy" id="1808508"/>
    <lineage>
        <taxon>Bacteria</taxon>
        <taxon>Pseudomonadati</taxon>
        <taxon>Pseudomonadota</taxon>
        <taxon>Alphaproteobacteria</taxon>
        <taxon>Sphingomonadales</taxon>
        <taxon>Erythrobacteraceae</taxon>
        <taxon>Altericroceibacterium</taxon>
    </lineage>
</organism>
<dbReference type="PANTHER" id="PTHR23526:SF2">
    <property type="entry name" value="MAJOR FACILITATOR SUPERFAMILY (MFS) PROFILE DOMAIN-CONTAINING PROTEIN"/>
    <property type="match status" value="1"/>
</dbReference>
<evidence type="ECO:0000256" key="1">
    <source>
        <dbReference type="ARBA" id="ARBA00022692"/>
    </source>
</evidence>
<keyword evidence="2 4" id="KW-1133">Transmembrane helix</keyword>
<feature type="transmembrane region" description="Helical" evidence="4">
    <location>
        <begin position="58"/>
        <end position="79"/>
    </location>
</feature>
<dbReference type="InterPro" id="IPR011701">
    <property type="entry name" value="MFS"/>
</dbReference>
<keyword evidence="1 4" id="KW-0812">Transmembrane</keyword>
<dbReference type="InterPro" id="IPR052528">
    <property type="entry name" value="Sugar_transport-like"/>
</dbReference>
<feature type="transmembrane region" description="Helical" evidence="4">
    <location>
        <begin position="26"/>
        <end position="52"/>
    </location>
</feature>
<dbReference type="InterPro" id="IPR036259">
    <property type="entry name" value="MFS_trans_sf"/>
</dbReference>
<dbReference type="OrthoDB" id="9772882at2"/>
<dbReference type="PANTHER" id="PTHR23526">
    <property type="entry name" value="INTEGRAL MEMBRANE TRANSPORT PROTEIN-RELATED"/>
    <property type="match status" value="1"/>
</dbReference>
<accession>A0A6I4T2R9</accession>
<feature type="transmembrane region" description="Helical" evidence="4">
    <location>
        <begin position="187"/>
        <end position="208"/>
    </location>
</feature>
<feature type="transmembrane region" description="Helical" evidence="4">
    <location>
        <begin position="425"/>
        <end position="443"/>
    </location>
</feature>
<dbReference type="Gene3D" id="1.20.1250.20">
    <property type="entry name" value="MFS general substrate transporter like domains"/>
    <property type="match status" value="1"/>
</dbReference>